<reference evidence="1" key="1">
    <citation type="submission" date="2019-07" db="EMBL/GenBank/DDBJ databases">
        <title>Genomic Encyclopedia of Type Strains, Phase IV (KMG-IV): sequencing the most valuable type-strain genomes for metagenomic binning, comparative biology and taxonomic classification.</title>
        <authorList>
            <person name="Goeker M."/>
        </authorList>
    </citation>
    <scope>NUCLEOTIDE SEQUENCE</scope>
    <source>
        <strain evidence="1">DSM 44596</strain>
    </source>
</reference>
<name>A0A652YNX9_NOCGL</name>
<sequence>MSTDAPTTALLRGSAVGAVSTALAIAAHGLAGGDVPPASALTLLIAVCSAVGAITGTLPVPTRGPLPLIAALGAGQLAAHTTMTLSVHSHSPSPGLAMLGAHIVAVLVCATLVLAAERLFGVLTRVVQVVLSAPATPVAALIRRFPTTHHLGPNGALLRAGISPRGPPALV</sequence>
<organism evidence="1">
    <name type="scientific">Nocardia globerula</name>
    <dbReference type="NCBI Taxonomy" id="1818"/>
    <lineage>
        <taxon>Bacteria</taxon>
        <taxon>Bacillati</taxon>
        <taxon>Actinomycetota</taxon>
        <taxon>Actinomycetes</taxon>
        <taxon>Mycobacteriales</taxon>
        <taxon>Nocardiaceae</taxon>
        <taxon>Nocardia</taxon>
    </lineage>
</organism>
<protein>
    <submittedName>
        <fullName evidence="1">Uncharacterized protein</fullName>
    </submittedName>
</protein>
<gene>
    <name evidence="1" type="ORF">FNL38_104197</name>
</gene>
<proteinExistence type="predicted"/>
<comment type="caution">
    <text evidence="1">The sequence shown here is derived from an EMBL/GenBank/DDBJ whole genome shotgun (WGS) entry which is preliminary data.</text>
</comment>
<dbReference type="EMBL" id="VNIQ01000004">
    <property type="protein sequence ID" value="TYQ03829.1"/>
    <property type="molecule type" value="Genomic_DNA"/>
</dbReference>
<accession>A0A652YNX9</accession>
<evidence type="ECO:0000313" key="1">
    <source>
        <dbReference type="EMBL" id="TYQ03829.1"/>
    </source>
</evidence>
<dbReference type="AlphaFoldDB" id="A0A652YNX9"/>